<proteinExistence type="predicted"/>
<evidence type="ECO:0000256" key="2">
    <source>
        <dbReference type="ARBA" id="ARBA00022475"/>
    </source>
</evidence>
<feature type="transmembrane region" description="Helical" evidence="6">
    <location>
        <begin position="107"/>
        <end position="130"/>
    </location>
</feature>
<dbReference type="InterPro" id="IPR005495">
    <property type="entry name" value="LptG/LptF_permease"/>
</dbReference>
<feature type="transmembrane region" description="Helical" evidence="6">
    <location>
        <begin position="60"/>
        <end position="86"/>
    </location>
</feature>
<dbReference type="Proteomes" id="UP000886744">
    <property type="component" value="Unassembled WGS sequence"/>
</dbReference>
<name>A0A9D1J780_9BACT</name>
<evidence type="ECO:0000256" key="1">
    <source>
        <dbReference type="ARBA" id="ARBA00004651"/>
    </source>
</evidence>
<keyword evidence="2" id="KW-1003">Cell membrane</keyword>
<comment type="caution">
    <text evidence="7">The sequence shown here is derived from an EMBL/GenBank/DDBJ whole genome shotgun (WGS) entry which is preliminary data.</text>
</comment>
<dbReference type="GO" id="GO:0015920">
    <property type="term" value="P:lipopolysaccharide transport"/>
    <property type="evidence" value="ECO:0007669"/>
    <property type="project" value="TreeGrafter"/>
</dbReference>
<evidence type="ECO:0000256" key="4">
    <source>
        <dbReference type="ARBA" id="ARBA00022989"/>
    </source>
</evidence>
<dbReference type="PANTHER" id="PTHR33529:SF8">
    <property type="entry name" value="PERMEASE, YJGP_YJGQ FAMILY"/>
    <property type="match status" value="1"/>
</dbReference>
<reference evidence="7" key="2">
    <citation type="journal article" date="2021" name="PeerJ">
        <title>Extensive microbial diversity within the chicken gut microbiome revealed by metagenomics and culture.</title>
        <authorList>
            <person name="Gilroy R."/>
            <person name="Ravi A."/>
            <person name="Getino M."/>
            <person name="Pursley I."/>
            <person name="Horton D.L."/>
            <person name="Alikhan N.F."/>
            <person name="Baker D."/>
            <person name="Gharbi K."/>
            <person name="Hall N."/>
            <person name="Watson M."/>
            <person name="Adriaenssens E.M."/>
            <person name="Foster-Nyarko E."/>
            <person name="Jarju S."/>
            <person name="Secka A."/>
            <person name="Antonio M."/>
            <person name="Oren A."/>
            <person name="Chaudhuri R.R."/>
            <person name="La Ragione R."/>
            <person name="Hildebrand F."/>
            <person name="Pallen M.J."/>
        </authorList>
    </citation>
    <scope>NUCLEOTIDE SEQUENCE</scope>
    <source>
        <strain evidence="7">ChiHjej13B12-12457</strain>
    </source>
</reference>
<protein>
    <submittedName>
        <fullName evidence="7">LptF/LptG family permease</fullName>
    </submittedName>
</protein>
<dbReference type="AlphaFoldDB" id="A0A9D1J780"/>
<keyword evidence="5 6" id="KW-0472">Membrane</keyword>
<evidence type="ECO:0000256" key="5">
    <source>
        <dbReference type="ARBA" id="ARBA00023136"/>
    </source>
</evidence>
<evidence type="ECO:0000313" key="7">
    <source>
        <dbReference type="EMBL" id="HIR63412.1"/>
    </source>
</evidence>
<comment type="subcellular location">
    <subcellularLocation>
        <location evidence="1">Cell membrane</location>
        <topology evidence="1">Multi-pass membrane protein</topology>
    </subcellularLocation>
</comment>
<dbReference type="PANTHER" id="PTHR33529">
    <property type="entry name" value="SLR0882 PROTEIN-RELATED"/>
    <property type="match status" value="1"/>
</dbReference>
<organism evidence="7 8">
    <name type="scientific">Candidatus Coprenecus avistercoris</name>
    <dbReference type="NCBI Taxonomy" id="2840730"/>
    <lineage>
        <taxon>Bacteria</taxon>
        <taxon>Pseudomonadati</taxon>
        <taxon>Bacteroidota</taxon>
        <taxon>Bacteroidia</taxon>
        <taxon>Bacteroidales</taxon>
        <taxon>Rikenellaceae</taxon>
        <taxon>Rikenellaceae incertae sedis</taxon>
        <taxon>Candidatus Coprenecus</taxon>
    </lineage>
</organism>
<evidence type="ECO:0000256" key="6">
    <source>
        <dbReference type="SAM" id="Phobius"/>
    </source>
</evidence>
<feature type="transmembrane region" description="Helical" evidence="6">
    <location>
        <begin position="286"/>
        <end position="304"/>
    </location>
</feature>
<keyword evidence="3 6" id="KW-0812">Transmembrane</keyword>
<feature type="transmembrane region" description="Helical" evidence="6">
    <location>
        <begin position="311"/>
        <end position="332"/>
    </location>
</feature>
<dbReference type="EMBL" id="DVHI01000096">
    <property type="protein sequence ID" value="HIR63412.1"/>
    <property type="molecule type" value="Genomic_DNA"/>
</dbReference>
<dbReference type="Pfam" id="PF03739">
    <property type="entry name" value="LptF_LptG"/>
    <property type="match status" value="1"/>
</dbReference>
<reference evidence="7" key="1">
    <citation type="submission" date="2020-10" db="EMBL/GenBank/DDBJ databases">
        <authorList>
            <person name="Gilroy R."/>
        </authorList>
    </citation>
    <scope>NUCLEOTIDE SEQUENCE</scope>
    <source>
        <strain evidence="7">ChiHjej13B12-12457</strain>
    </source>
</reference>
<gene>
    <name evidence="7" type="ORF">IAC94_07835</name>
</gene>
<dbReference type="GO" id="GO:0043190">
    <property type="term" value="C:ATP-binding cassette (ABC) transporter complex"/>
    <property type="evidence" value="ECO:0007669"/>
    <property type="project" value="TreeGrafter"/>
</dbReference>
<sequence length="367" mass="42445">MNLNTFRIRLLDRYIIRKFIGTFFVALLLIIVIVIIFDISEKIDDFVDKEATLHAIIFDYYLNFIPYFINMFSPLFVFITVIFFTSKLAGNSEIIAMLSGGVSFGRLMYPYFLSALFIALMSLSLNLFVIPSANERRLAFEEQYIKGQKFYNTNRNIHYQIAPGEFVYVESFSTWNNTAYKFTLESIEDSHLVSKLSAESAAWDSTSGSWRLKNYVIRDYITSRQRIIAQGKELDTVIRLTVDDFYRRENTVETLTYNELDELIEMQRMRGDSMVKYSLIEKHTRFAVPFSAFILTLIGVSLSSKKRRGGIGLNLGVGIALSFSYILFLRFSQMFVITDTLPPWLAMWLPNILYAVIAAVLYRIAPK</sequence>
<keyword evidence="4 6" id="KW-1133">Transmembrane helix</keyword>
<accession>A0A9D1J780</accession>
<feature type="transmembrane region" description="Helical" evidence="6">
    <location>
        <begin position="20"/>
        <end position="40"/>
    </location>
</feature>
<feature type="transmembrane region" description="Helical" evidence="6">
    <location>
        <begin position="344"/>
        <end position="365"/>
    </location>
</feature>
<evidence type="ECO:0000313" key="8">
    <source>
        <dbReference type="Proteomes" id="UP000886744"/>
    </source>
</evidence>
<evidence type="ECO:0000256" key="3">
    <source>
        <dbReference type="ARBA" id="ARBA00022692"/>
    </source>
</evidence>